<dbReference type="AlphaFoldDB" id="A0AAE0FVM4"/>
<keyword evidence="1" id="KW-0175">Coiled coil</keyword>
<dbReference type="EMBL" id="LGRX02013061">
    <property type="protein sequence ID" value="KAK3266460.1"/>
    <property type="molecule type" value="Genomic_DNA"/>
</dbReference>
<evidence type="ECO:0000313" key="3">
    <source>
        <dbReference type="EMBL" id="KAK3266460.1"/>
    </source>
</evidence>
<dbReference type="Proteomes" id="UP001190700">
    <property type="component" value="Unassembled WGS sequence"/>
</dbReference>
<feature type="region of interest" description="Disordered" evidence="2">
    <location>
        <begin position="1"/>
        <end position="24"/>
    </location>
</feature>
<reference evidence="3 4" key="1">
    <citation type="journal article" date="2015" name="Genome Biol. Evol.">
        <title>Comparative Genomics of a Bacterivorous Green Alga Reveals Evolutionary Causalities and Consequences of Phago-Mixotrophic Mode of Nutrition.</title>
        <authorList>
            <person name="Burns J.A."/>
            <person name="Paasch A."/>
            <person name="Narechania A."/>
            <person name="Kim E."/>
        </authorList>
    </citation>
    <scope>NUCLEOTIDE SEQUENCE [LARGE SCALE GENOMIC DNA]</scope>
    <source>
        <strain evidence="3 4">PLY_AMNH</strain>
    </source>
</reference>
<evidence type="ECO:0000313" key="4">
    <source>
        <dbReference type="Proteomes" id="UP001190700"/>
    </source>
</evidence>
<proteinExistence type="predicted"/>
<evidence type="ECO:0000256" key="2">
    <source>
        <dbReference type="SAM" id="MobiDB-lite"/>
    </source>
</evidence>
<comment type="caution">
    <text evidence="3">The sequence shown here is derived from an EMBL/GenBank/DDBJ whole genome shotgun (WGS) entry which is preliminary data.</text>
</comment>
<gene>
    <name evidence="3" type="ORF">CYMTET_24917</name>
</gene>
<protein>
    <submittedName>
        <fullName evidence="3">Uncharacterized protein</fullName>
    </submittedName>
</protein>
<name>A0AAE0FVM4_9CHLO</name>
<feature type="coiled-coil region" evidence="1">
    <location>
        <begin position="95"/>
        <end position="143"/>
    </location>
</feature>
<organism evidence="3 4">
    <name type="scientific">Cymbomonas tetramitiformis</name>
    <dbReference type="NCBI Taxonomy" id="36881"/>
    <lineage>
        <taxon>Eukaryota</taxon>
        <taxon>Viridiplantae</taxon>
        <taxon>Chlorophyta</taxon>
        <taxon>Pyramimonadophyceae</taxon>
        <taxon>Pyramimonadales</taxon>
        <taxon>Pyramimonadaceae</taxon>
        <taxon>Cymbomonas</taxon>
    </lineage>
</organism>
<evidence type="ECO:0000256" key="1">
    <source>
        <dbReference type="SAM" id="Coils"/>
    </source>
</evidence>
<feature type="compositionally biased region" description="Basic and acidic residues" evidence="2">
    <location>
        <begin position="184"/>
        <end position="196"/>
    </location>
</feature>
<accession>A0AAE0FVM4</accession>
<sequence>MSTRYHSPEPLIDGAPIHASMGAGASKEGSAATATTYNQVHSALVPEKVPNVIVDDRAAVHANEETLKAHVETLKKENTLLRSAQSEYVELQEYCTALNLDNASLTENLKKAREELEACEAGRARAKEELLENKNLLVQAETKLEHYTQYVRNKQLIDHTEFDAQMTGLLADLSQPEASPAQVKKVEAKSTEDSDKSLGNPWRIDNEGSTPIGEKAELAEGESMEDEEHRPMSHRRSERGQAYQDLQMDYESIRQQLETFYTENELK</sequence>
<feature type="region of interest" description="Disordered" evidence="2">
    <location>
        <begin position="173"/>
        <end position="244"/>
    </location>
</feature>
<keyword evidence="4" id="KW-1185">Reference proteome</keyword>